<dbReference type="InterPro" id="IPR029058">
    <property type="entry name" value="AB_hydrolase_fold"/>
</dbReference>
<keyword evidence="4" id="KW-1185">Reference proteome</keyword>
<dbReference type="InterPro" id="IPR000801">
    <property type="entry name" value="Esterase-like"/>
</dbReference>
<dbReference type="PANTHER" id="PTHR43037:SF1">
    <property type="entry name" value="BLL1128 PROTEIN"/>
    <property type="match status" value="1"/>
</dbReference>
<evidence type="ECO:0000256" key="2">
    <source>
        <dbReference type="SAM" id="SignalP"/>
    </source>
</evidence>
<dbReference type="HOGENOM" id="CLU_018337_0_0_10"/>
<name>E4RXU0_LEAB4</name>
<feature type="chain" id="PRO_5003185933" evidence="2">
    <location>
        <begin position="24"/>
        <end position="534"/>
    </location>
</feature>
<dbReference type="AlphaFoldDB" id="E4RXU0"/>
<dbReference type="OrthoDB" id="9764953at2"/>
<evidence type="ECO:0000313" key="4">
    <source>
        <dbReference type="Proteomes" id="UP000007435"/>
    </source>
</evidence>
<dbReference type="Proteomes" id="UP000007435">
    <property type="component" value="Chromosome"/>
</dbReference>
<dbReference type="Gene3D" id="3.40.50.1820">
    <property type="entry name" value="alpha/beta hydrolase"/>
    <property type="match status" value="1"/>
</dbReference>
<evidence type="ECO:0000256" key="1">
    <source>
        <dbReference type="ARBA" id="ARBA00022729"/>
    </source>
</evidence>
<protein>
    <submittedName>
        <fullName evidence="3">Phospholipase/Carboxylesterase</fullName>
    </submittedName>
</protein>
<gene>
    <name evidence="3" type="ordered locus">Lbys_3386</name>
</gene>
<keyword evidence="1 2" id="KW-0732">Signal</keyword>
<dbReference type="RefSeq" id="WP_013410062.1">
    <property type="nucleotide sequence ID" value="NC_014655.1"/>
</dbReference>
<reference key="1">
    <citation type="submission" date="2010-11" db="EMBL/GenBank/DDBJ databases">
        <title>The complete genome of Leadbetterella byssophila DSM 17132.</title>
        <authorList>
            <consortium name="US DOE Joint Genome Institute (JGI-PGF)"/>
            <person name="Lucas S."/>
            <person name="Copeland A."/>
            <person name="Lapidus A."/>
            <person name="Glavina del Rio T."/>
            <person name="Dalin E."/>
            <person name="Tice H."/>
            <person name="Bruce D."/>
            <person name="Goodwin L."/>
            <person name="Pitluck S."/>
            <person name="Kyrpides N."/>
            <person name="Mavromatis K."/>
            <person name="Ivanova N."/>
            <person name="Teshima H."/>
            <person name="Brettin T."/>
            <person name="Detter J.C."/>
            <person name="Han C."/>
            <person name="Tapia R."/>
            <person name="Land M."/>
            <person name="Hauser L."/>
            <person name="Markowitz V."/>
            <person name="Cheng J.-F."/>
            <person name="Hugenholtz P."/>
            <person name="Woyke T."/>
            <person name="Wu D."/>
            <person name="Tindall B."/>
            <person name="Pomrenke H.G."/>
            <person name="Brambilla E."/>
            <person name="Klenk H.-P."/>
            <person name="Eisen J.A."/>
        </authorList>
    </citation>
    <scope>NUCLEOTIDE SEQUENCE [LARGE SCALE GENOMIC DNA]</scope>
    <source>
        <strain>DSM 17132</strain>
    </source>
</reference>
<dbReference type="PANTHER" id="PTHR43037">
    <property type="entry name" value="UNNAMED PRODUCT-RELATED"/>
    <property type="match status" value="1"/>
</dbReference>
<accession>E4RXU0</accession>
<dbReference type="STRING" id="649349.Lbys_3386"/>
<proteinExistence type="predicted"/>
<reference evidence="3 4" key="2">
    <citation type="journal article" date="2011" name="Stand. Genomic Sci.">
        <title>Complete genome sequence of Leadbetterella byssophila type strain (4M15).</title>
        <authorList>
            <person name="Abt B."/>
            <person name="Teshima H."/>
            <person name="Lucas S."/>
            <person name="Lapidus A."/>
            <person name="Del Rio T.G."/>
            <person name="Nolan M."/>
            <person name="Tice H."/>
            <person name="Cheng J.F."/>
            <person name="Pitluck S."/>
            <person name="Liolios K."/>
            <person name="Pagani I."/>
            <person name="Ivanova N."/>
            <person name="Mavromatis K."/>
            <person name="Pati A."/>
            <person name="Tapia R."/>
            <person name="Han C."/>
            <person name="Goodwin L."/>
            <person name="Chen A."/>
            <person name="Palaniappan K."/>
            <person name="Land M."/>
            <person name="Hauser L."/>
            <person name="Chang Y.J."/>
            <person name="Jeffries C.D."/>
            <person name="Rohde M."/>
            <person name="Goker M."/>
            <person name="Tindall B.J."/>
            <person name="Detter J.C."/>
            <person name="Woyke T."/>
            <person name="Bristow J."/>
            <person name="Eisen J.A."/>
            <person name="Markowitz V."/>
            <person name="Hugenholtz P."/>
            <person name="Klenk H.P."/>
            <person name="Kyrpides N.C."/>
        </authorList>
    </citation>
    <scope>NUCLEOTIDE SEQUENCE [LARGE SCALE GENOMIC DNA]</scope>
    <source>
        <strain evidence="4">DSM 17132 / JCM 16389 / KACC 11308 / NBRC 106382 / 4M15</strain>
    </source>
</reference>
<dbReference type="EMBL" id="CP002305">
    <property type="protein sequence ID" value="ADQ19037.1"/>
    <property type="molecule type" value="Genomic_DNA"/>
</dbReference>
<feature type="signal peptide" evidence="2">
    <location>
        <begin position="1"/>
        <end position="23"/>
    </location>
</feature>
<evidence type="ECO:0000313" key="3">
    <source>
        <dbReference type="EMBL" id="ADQ19037.1"/>
    </source>
</evidence>
<organism evidence="3 4">
    <name type="scientific">Leadbetterella byssophila (strain DSM 17132 / JCM 16389 / KACC 11308 / NBRC 106382 / 4M15)</name>
    <dbReference type="NCBI Taxonomy" id="649349"/>
    <lineage>
        <taxon>Bacteria</taxon>
        <taxon>Pseudomonadati</taxon>
        <taxon>Bacteroidota</taxon>
        <taxon>Cytophagia</taxon>
        <taxon>Cytophagales</taxon>
        <taxon>Leadbetterellaceae</taxon>
        <taxon>Leadbetterella</taxon>
    </lineage>
</organism>
<sequence>MKFITSFFLLLCLSLGLSAQKYASGPQVLSFHSLVDGTDQPYAIYIPKNFDEKKSYPFVVMLHGAGSNHRLALRRVFGKSNNKGENDADASLYFPEWEDVPYIVAAPLARGTMGYQGVAESDVWDMIADVKRRFKIDEDRTYLTGLSMGGGGTLWIGLTRPDFWAAIAPVCPAPPEGTAAYLPNAYHIPARFFHGDADPTVPIASVNKWVEDFKKVGAKVEYDVYPGVLHDSWVPAYADGQVFKWFSNFKRNPNPDKVIFSSASLKHNKAFWIELTGLEPGKTGNVEAIAIGNGKFKVKSEGVESFRILPGVAWKNGQKINVEWNGKSINTSVGEEIGTVPSGALRKTSTLTGPMDDISSGRHIYVYGTLDKPSQEELERRRKVAEVAADWSFYRGEFLGRVMVFPRVLPDFALSPKDLENSDLILFGTDKTNKVIADIKDTLPFKFVEGVNMTYIYPRGQKRVLINSGVPFWEVKDKGNPALRILRATSKTVSLMGYGDWTMEKDGDRIWGYFDSQWKVAPSDEGKLKVLGVR</sequence>
<dbReference type="Pfam" id="PF00756">
    <property type="entry name" value="Esterase"/>
    <property type="match status" value="1"/>
</dbReference>
<dbReference type="InterPro" id="IPR050955">
    <property type="entry name" value="Plant_Biomass_Hydrol_Est"/>
</dbReference>
<dbReference type="eggNOG" id="COG4099">
    <property type="taxonomic scope" value="Bacteria"/>
</dbReference>
<dbReference type="SUPFAM" id="SSF53474">
    <property type="entry name" value="alpha/beta-Hydrolases"/>
    <property type="match status" value="1"/>
</dbReference>
<dbReference type="KEGG" id="lby:Lbys_3386"/>